<keyword evidence="1 3" id="KW-0820">tRNA-binding</keyword>
<name>D8M8C2_BLAHO</name>
<evidence type="ECO:0000256" key="2">
    <source>
        <dbReference type="ARBA" id="ARBA00022884"/>
    </source>
</evidence>
<dbReference type="EMBL" id="FN668683">
    <property type="protein sequence ID" value="CBK24311.2"/>
    <property type="molecule type" value="Genomic_DNA"/>
</dbReference>
<organism evidence="6">
    <name type="scientific">Blastocystis hominis</name>
    <dbReference type="NCBI Taxonomy" id="12968"/>
    <lineage>
        <taxon>Eukaryota</taxon>
        <taxon>Sar</taxon>
        <taxon>Stramenopiles</taxon>
        <taxon>Bigyra</taxon>
        <taxon>Opalozoa</taxon>
        <taxon>Opalinata</taxon>
        <taxon>Blastocystidae</taxon>
        <taxon>Blastocystis</taxon>
    </lineage>
</organism>
<proteinExistence type="predicted"/>
<dbReference type="Gene3D" id="2.40.50.140">
    <property type="entry name" value="Nucleic acid-binding proteins"/>
    <property type="match status" value="1"/>
</dbReference>
<feature type="compositionally biased region" description="Low complexity" evidence="4">
    <location>
        <begin position="65"/>
        <end position="77"/>
    </location>
</feature>
<dbReference type="GO" id="GO:0000049">
    <property type="term" value="F:tRNA binding"/>
    <property type="evidence" value="ECO:0007669"/>
    <property type="project" value="UniProtKB-UniRule"/>
</dbReference>
<keyword evidence="7" id="KW-1185">Reference proteome</keyword>
<dbReference type="PROSITE" id="PS50886">
    <property type="entry name" value="TRBD"/>
    <property type="match status" value="1"/>
</dbReference>
<dbReference type="CDD" id="cd02799">
    <property type="entry name" value="tRNA_bind_EMAP-II_like"/>
    <property type="match status" value="1"/>
</dbReference>
<accession>D8M8C2</accession>
<dbReference type="AlphaFoldDB" id="D8M8C2"/>
<reference evidence="6" key="1">
    <citation type="submission" date="2010-02" db="EMBL/GenBank/DDBJ databases">
        <title>Sequencing and annotation of the Blastocystis hominis genome.</title>
        <authorList>
            <person name="Wincker P."/>
        </authorList>
    </citation>
    <scope>NUCLEOTIDE SEQUENCE</scope>
    <source>
        <strain evidence="6">Singapore isolate B</strain>
    </source>
</reference>
<evidence type="ECO:0000313" key="7">
    <source>
        <dbReference type="Proteomes" id="UP000008312"/>
    </source>
</evidence>
<dbReference type="OMA" id="EGHDMPY"/>
<dbReference type="OrthoDB" id="19141at2759"/>
<dbReference type="RefSeq" id="XP_012898359.1">
    <property type="nucleotide sequence ID" value="XM_013042905.1"/>
</dbReference>
<dbReference type="InterPro" id="IPR002547">
    <property type="entry name" value="tRNA-bd_dom"/>
</dbReference>
<feature type="domain" description="TRNA-binding" evidence="5">
    <location>
        <begin position="83"/>
        <end position="186"/>
    </location>
</feature>
<dbReference type="GeneID" id="24921109"/>
<dbReference type="Pfam" id="PF01588">
    <property type="entry name" value="tRNA_bind"/>
    <property type="match status" value="1"/>
</dbReference>
<dbReference type="InterPro" id="IPR012340">
    <property type="entry name" value="NA-bd_OB-fold"/>
</dbReference>
<gene>
    <name evidence="6" type="ORF">GSBLH_T00004064001</name>
</gene>
<sequence>MVYFSLFSCHPGNIITFQWERPLSELLHANAEFEEHPIECLRSSDSSAQTKETELENTRSSIVESSSPAATPAAAAPLTPEECLSQLDIRVGRLVKVWNHPDSDKLLCEQVDVGEGVPRSIGSGIRAFHSAEEIQGRLVCVMCNLKPKKLAGYPSNGMLLCASVKDHSKGALIDPPEGSEVGERVCFAGISGNAAAPSQVHKKKMLETVLPYLHTNNEGVCCFKEIPFSTSRGVCTCKSFPNESVS</sequence>
<dbReference type="InParanoid" id="D8M8C2"/>
<evidence type="ECO:0000313" key="6">
    <source>
        <dbReference type="EMBL" id="CBK24311.2"/>
    </source>
</evidence>
<evidence type="ECO:0000256" key="1">
    <source>
        <dbReference type="ARBA" id="ARBA00022555"/>
    </source>
</evidence>
<dbReference type="PANTHER" id="PTHR11586:SF33">
    <property type="entry name" value="AMINOACYL TRNA SYNTHASE COMPLEX-INTERACTING MULTIFUNCTIONAL PROTEIN 1"/>
    <property type="match status" value="1"/>
</dbReference>
<evidence type="ECO:0000259" key="5">
    <source>
        <dbReference type="PROSITE" id="PS50886"/>
    </source>
</evidence>
<dbReference type="PANTHER" id="PTHR11586">
    <property type="entry name" value="TRNA-AMINOACYLATION COFACTOR ARC1 FAMILY MEMBER"/>
    <property type="match status" value="1"/>
</dbReference>
<dbReference type="InterPro" id="IPR051270">
    <property type="entry name" value="Tyrosine-tRNA_ligase_regulator"/>
</dbReference>
<dbReference type="FunFam" id="2.40.50.140:FF:000225">
    <property type="entry name" value="tyrosine--tRNA ligase, cytoplasmic"/>
    <property type="match status" value="1"/>
</dbReference>
<evidence type="ECO:0000256" key="4">
    <source>
        <dbReference type="SAM" id="MobiDB-lite"/>
    </source>
</evidence>
<dbReference type="SUPFAM" id="SSF50249">
    <property type="entry name" value="Nucleic acid-binding proteins"/>
    <property type="match status" value="1"/>
</dbReference>
<dbReference type="Proteomes" id="UP000008312">
    <property type="component" value="Unassembled WGS sequence"/>
</dbReference>
<feature type="region of interest" description="Disordered" evidence="4">
    <location>
        <begin position="40"/>
        <end position="77"/>
    </location>
</feature>
<protein>
    <recommendedName>
        <fullName evidence="5">tRNA-binding domain-containing protein</fullName>
    </recommendedName>
</protein>
<keyword evidence="2 3" id="KW-0694">RNA-binding</keyword>
<evidence type="ECO:0000256" key="3">
    <source>
        <dbReference type="PROSITE-ProRule" id="PRU00209"/>
    </source>
</evidence>